<dbReference type="EMBL" id="SRLO01000055">
    <property type="protein sequence ID" value="TNN80376.1"/>
    <property type="molecule type" value="Genomic_DNA"/>
</dbReference>
<proteinExistence type="predicted"/>
<sequence length="116" mass="12740">MTPPDDFLLLSPPTHLPRCIFFDTSVCDCGLGFLCSLTFLTTEFENKAAEPDGLMSVDTLLAVISPPVSNQRNGKLPRKKNQQTKQWPIQRFGPFSLTVSRASRVTSDAALARAAQ</sequence>
<protein>
    <submittedName>
        <fullName evidence="1">Uncharacterized protein</fullName>
    </submittedName>
</protein>
<dbReference type="Proteomes" id="UP000314294">
    <property type="component" value="Unassembled WGS sequence"/>
</dbReference>
<evidence type="ECO:0000313" key="2">
    <source>
        <dbReference type="Proteomes" id="UP000314294"/>
    </source>
</evidence>
<accession>A0A4Z2IRA0</accession>
<comment type="caution">
    <text evidence="1">The sequence shown here is derived from an EMBL/GenBank/DDBJ whole genome shotgun (WGS) entry which is preliminary data.</text>
</comment>
<dbReference type="AlphaFoldDB" id="A0A4Z2IRA0"/>
<name>A0A4Z2IRA0_9TELE</name>
<organism evidence="1 2">
    <name type="scientific">Liparis tanakae</name>
    <name type="common">Tanaka's snailfish</name>
    <dbReference type="NCBI Taxonomy" id="230148"/>
    <lineage>
        <taxon>Eukaryota</taxon>
        <taxon>Metazoa</taxon>
        <taxon>Chordata</taxon>
        <taxon>Craniata</taxon>
        <taxon>Vertebrata</taxon>
        <taxon>Euteleostomi</taxon>
        <taxon>Actinopterygii</taxon>
        <taxon>Neopterygii</taxon>
        <taxon>Teleostei</taxon>
        <taxon>Neoteleostei</taxon>
        <taxon>Acanthomorphata</taxon>
        <taxon>Eupercaria</taxon>
        <taxon>Perciformes</taxon>
        <taxon>Cottioidei</taxon>
        <taxon>Cottales</taxon>
        <taxon>Liparidae</taxon>
        <taxon>Liparis</taxon>
    </lineage>
</organism>
<gene>
    <name evidence="1" type="ORF">EYF80_009400</name>
</gene>
<keyword evidence="2" id="KW-1185">Reference proteome</keyword>
<evidence type="ECO:0000313" key="1">
    <source>
        <dbReference type="EMBL" id="TNN80376.1"/>
    </source>
</evidence>
<reference evidence="1 2" key="1">
    <citation type="submission" date="2019-03" db="EMBL/GenBank/DDBJ databases">
        <title>First draft genome of Liparis tanakae, snailfish: a comprehensive survey of snailfish specific genes.</title>
        <authorList>
            <person name="Kim W."/>
            <person name="Song I."/>
            <person name="Jeong J.-H."/>
            <person name="Kim D."/>
            <person name="Kim S."/>
            <person name="Ryu S."/>
            <person name="Song J.Y."/>
            <person name="Lee S.K."/>
        </authorList>
    </citation>
    <scope>NUCLEOTIDE SEQUENCE [LARGE SCALE GENOMIC DNA]</scope>
    <source>
        <tissue evidence="1">Muscle</tissue>
    </source>
</reference>